<dbReference type="EMBL" id="JAZDWU010000001">
    <property type="protein sequence ID" value="KAL0016403.1"/>
    <property type="molecule type" value="Genomic_DNA"/>
</dbReference>
<feature type="non-terminal residue" evidence="1">
    <location>
        <position position="1"/>
    </location>
</feature>
<organism evidence="1 2">
    <name type="scientific">Lithocarpus litseifolius</name>
    <dbReference type="NCBI Taxonomy" id="425828"/>
    <lineage>
        <taxon>Eukaryota</taxon>
        <taxon>Viridiplantae</taxon>
        <taxon>Streptophyta</taxon>
        <taxon>Embryophyta</taxon>
        <taxon>Tracheophyta</taxon>
        <taxon>Spermatophyta</taxon>
        <taxon>Magnoliopsida</taxon>
        <taxon>eudicotyledons</taxon>
        <taxon>Gunneridae</taxon>
        <taxon>Pentapetalae</taxon>
        <taxon>rosids</taxon>
        <taxon>fabids</taxon>
        <taxon>Fagales</taxon>
        <taxon>Fagaceae</taxon>
        <taxon>Lithocarpus</taxon>
    </lineage>
</organism>
<accession>A0AAW2E420</accession>
<name>A0AAW2E420_9ROSI</name>
<evidence type="ECO:0000313" key="1">
    <source>
        <dbReference type="EMBL" id="KAL0016403.1"/>
    </source>
</evidence>
<sequence length="77" mass="8880">FKVIVNFNGEELLDAEPLISTRDGEKNKVDFITVRDQSFLDTITSDFVDFHAPMYILYAHIAYHEPRTCASNNKIML</sequence>
<dbReference type="AlphaFoldDB" id="A0AAW2E420"/>
<keyword evidence="2" id="KW-1185">Reference proteome</keyword>
<evidence type="ECO:0000313" key="2">
    <source>
        <dbReference type="Proteomes" id="UP001459277"/>
    </source>
</evidence>
<dbReference type="Proteomes" id="UP001459277">
    <property type="component" value="Unassembled WGS sequence"/>
</dbReference>
<protein>
    <submittedName>
        <fullName evidence="1">Uncharacterized protein</fullName>
    </submittedName>
</protein>
<comment type="caution">
    <text evidence="1">The sequence shown here is derived from an EMBL/GenBank/DDBJ whole genome shotgun (WGS) entry which is preliminary data.</text>
</comment>
<reference evidence="1 2" key="1">
    <citation type="submission" date="2024-01" db="EMBL/GenBank/DDBJ databases">
        <title>A telomere-to-telomere, gap-free genome of sweet tea (Lithocarpus litseifolius).</title>
        <authorList>
            <person name="Zhou J."/>
        </authorList>
    </citation>
    <scope>NUCLEOTIDE SEQUENCE [LARGE SCALE GENOMIC DNA]</scope>
    <source>
        <strain evidence="1">Zhou-2022a</strain>
        <tissue evidence="1">Leaf</tissue>
    </source>
</reference>
<proteinExistence type="predicted"/>
<gene>
    <name evidence="1" type="ORF">SO802_003472</name>
</gene>